<accession>A0AB34KR04</accession>
<dbReference type="SUPFAM" id="SSF54427">
    <property type="entry name" value="NTF2-like"/>
    <property type="match status" value="1"/>
</dbReference>
<evidence type="ECO:0000313" key="3">
    <source>
        <dbReference type="Proteomes" id="UP000803884"/>
    </source>
</evidence>
<keyword evidence="3" id="KW-1185">Reference proteome</keyword>
<reference evidence="2 3" key="1">
    <citation type="journal article" date="2020" name="Microbiol. Resour. Announc.">
        <title>Draft Genome Sequence of a Cladosporium Species Isolated from the Mesophotic Ascidian Didemnum maculosum.</title>
        <authorList>
            <person name="Gioti A."/>
            <person name="Siaperas R."/>
            <person name="Nikolaivits E."/>
            <person name="Le Goff G."/>
            <person name="Ouazzani J."/>
            <person name="Kotoulas G."/>
            <person name="Topakas E."/>
        </authorList>
    </citation>
    <scope>NUCLEOTIDE SEQUENCE [LARGE SCALE GENOMIC DNA]</scope>
    <source>
        <strain evidence="2 3">TM138-S3</strain>
    </source>
</reference>
<dbReference type="Pfam" id="PF12680">
    <property type="entry name" value="SnoaL_2"/>
    <property type="match status" value="1"/>
</dbReference>
<feature type="domain" description="SnoaL-like" evidence="1">
    <location>
        <begin position="34"/>
        <end position="133"/>
    </location>
</feature>
<dbReference type="InterPro" id="IPR032710">
    <property type="entry name" value="NTF2-like_dom_sf"/>
</dbReference>
<evidence type="ECO:0000259" key="1">
    <source>
        <dbReference type="Pfam" id="PF12680"/>
    </source>
</evidence>
<gene>
    <name evidence="2" type="ORF">WHR41_03863</name>
</gene>
<dbReference type="EMBL" id="JAAQHG020000010">
    <property type="protein sequence ID" value="KAL1587469.1"/>
    <property type="molecule type" value="Genomic_DNA"/>
</dbReference>
<name>A0AB34KR04_9PEZI</name>
<sequence>MAATNDLSKGAQTAEDVLTRFYAAERVYMASPAEKRDFTDLAHTLSPDVHIHQSPDMPYGGEYKGHEGFLKWSEAMATCFDRMEVSDRQVLHNGNEVVVTSTLRIRVRKSGEELVDPLIQWVKVDRDAGTIKEIRPFYWNVRGINEALGRGMYGQ</sequence>
<evidence type="ECO:0000313" key="2">
    <source>
        <dbReference type="EMBL" id="KAL1587469.1"/>
    </source>
</evidence>
<organism evidence="2 3">
    <name type="scientific">Cladosporium halotolerans</name>
    <dbReference type="NCBI Taxonomy" id="1052096"/>
    <lineage>
        <taxon>Eukaryota</taxon>
        <taxon>Fungi</taxon>
        <taxon>Dikarya</taxon>
        <taxon>Ascomycota</taxon>
        <taxon>Pezizomycotina</taxon>
        <taxon>Dothideomycetes</taxon>
        <taxon>Dothideomycetidae</taxon>
        <taxon>Cladosporiales</taxon>
        <taxon>Cladosporiaceae</taxon>
        <taxon>Cladosporium</taxon>
    </lineage>
</organism>
<proteinExistence type="predicted"/>
<dbReference type="InterPro" id="IPR037401">
    <property type="entry name" value="SnoaL-like"/>
</dbReference>
<dbReference type="GeneID" id="96005307"/>
<dbReference type="Gene3D" id="3.10.450.50">
    <property type="match status" value="1"/>
</dbReference>
<dbReference type="AlphaFoldDB" id="A0AB34KR04"/>
<comment type="caution">
    <text evidence="2">The sequence shown here is derived from an EMBL/GenBank/DDBJ whole genome shotgun (WGS) entry which is preliminary data.</text>
</comment>
<dbReference type="Proteomes" id="UP000803884">
    <property type="component" value="Unassembled WGS sequence"/>
</dbReference>
<protein>
    <recommendedName>
        <fullName evidence="1">SnoaL-like domain-containing protein</fullName>
    </recommendedName>
</protein>
<dbReference type="RefSeq" id="XP_069230574.1">
    <property type="nucleotide sequence ID" value="XM_069372469.1"/>
</dbReference>